<dbReference type="PATRIC" id="fig|1333534.5.peg.524"/>
<reference evidence="9 10" key="2">
    <citation type="journal article" date="2016" name="Genome Announc.">
        <title>Genome Sequence of a Gram-Positive Diazotroph, Paenibacillus durus Type Strain ATCC 35681.</title>
        <authorList>
            <person name="Halim M.A."/>
            <person name="Rahman A.Y."/>
            <person name="Sim K.S."/>
            <person name="Yam H.C."/>
            <person name="Rahim A.A."/>
            <person name="Ghazali A.H."/>
            <person name="Najimudin N."/>
        </authorList>
    </citation>
    <scope>NUCLEOTIDE SEQUENCE [LARGE SCALE GENOMIC DNA]</scope>
    <source>
        <strain evidence="9 10">ATCC 35681</strain>
    </source>
</reference>
<dbReference type="SUPFAM" id="SSF49899">
    <property type="entry name" value="Concanavalin A-like lectins/glucanases"/>
    <property type="match status" value="2"/>
</dbReference>
<comment type="similarity">
    <text evidence="1 7">Belongs to the glycosyl hydrolase 32 family.</text>
</comment>
<keyword evidence="3" id="KW-0732">Signal</keyword>
<dbReference type="GO" id="GO:0004564">
    <property type="term" value="F:beta-fructofuranosidase activity"/>
    <property type="evidence" value="ECO:0007669"/>
    <property type="project" value="UniProtKB-EC"/>
</dbReference>
<evidence type="ECO:0000259" key="8">
    <source>
        <dbReference type="SMART" id="SM00560"/>
    </source>
</evidence>
<dbReference type="InterPro" id="IPR001362">
    <property type="entry name" value="Glyco_hydro_32"/>
</dbReference>
<dbReference type="InterPro" id="IPR051214">
    <property type="entry name" value="GH32_Enzymes"/>
</dbReference>
<proteinExistence type="inferred from homology"/>
<name>A0A0F7CHB3_PAEDU</name>
<dbReference type="Gene3D" id="2.60.120.200">
    <property type="match status" value="1"/>
</dbReference>
<evidence type="ECO:0000256" key="7">
    <source>
        <dbReference type="RuleBase" id="RU362110"/>
    </source>
</evidence>
<evidence type="ECO:0000313" key="9">
    <source>
        <dbReference type="EMBL" id="AKG33590.1"/>
    </source>
</evidence>
<dbReference type="Gene3D" id="2.60.120.560">
    <property type="entry name" value="Exo-inulinase, domain 1"/>
    <property type="match status" value="1"/>
</dbReference>
<dbReference type="Pfam" id="PF13385">
    <property type="entry name" value="Laminin_G_3"/>
    <property type="match status" value="1"/>
</dbReference>
<evidence type="ECO:0000256" key="6">
    <source>
        <dbReference type="ARBA" id="ARBA00023295"/>
    </source>
</evidence>
<keyword evidence="4 7" id="KW-0378">Hydrolase</keyword>
<dbReference type="Proteomes" id="UP000034189">
    <property type="component" value="Chromosome"/>
</dbReference>
<dbReference type="RefSeq" id="WP_025699089.1">
    <property type="nucleotide sequence ID" value="NZ_ASQQ01000647.1"/>
</dbReference>
<evidence type="ECO:0000313" key="10">
    <source>
        <dbReference type="Proteomes" id="UP000034189"/>
    </source>
</evidence>
<dbReference type="SUPFAM" id="SSF75005">
    <property type="entry name" value="Arabinanase/levansucrase/invertase"/>
    <property type="match status" value="1"/>
</dbReference>
<reference evidence="9 10" key="1">
    <citation type="submission" date="2015-03" db="EMBL/GenBank/DDBJ databases">
        <authorList>
            <person name="Abdul Halim M."/>
        </authorList>
    </citation>
    <scope>NUCLEOTIDE SEQUENCE [LARGE SCALE GENOMIC DNA]</scope>
    <source>
        <strain evidence="9 10">ATCC 35681</strain>
    </source>
</reference>
<organism evidence="9 10">
    <name type="scientific">Paenibacillus durus ATCC 35681</name>
    <dbReference type="NCBI Taxonomy" id="1333534"/>
    <lineage>
        <taxon>Bacteria</taxon>
        <taxon>Bacillati</taxon>
        <taxon>Bacillota</taxon>
        <taxon>Bacilli</taxon>
        <taxon>Bacillales</taxon>
        <taxon>Paenibacillaceae</taxon>
        <taxon>Paenibacillus</taxon>
    </lineage>
</organism>
<accession>A0A0F7CHB3</accession>
<dbReference type="Pfam" id="PF08244">
    <property type="entry name" value="Glyco_hydro_32C"/>
    <property type="match status" value="1"/>
</dbReference>
<dbReference type="GO" id="GO:0005975">
    <property type="term" value="P:carbohydrate metabolic process"/>
    <property type="evidence" value="ECO:0007669"/>
    <property type="project" value="InterPro"/>
</dbReference>
<dbReference type="InterPro" id="IPR006558">
    <property type="entry name" value="LamG-like"/>
</dbReference>
<gene>
    <name evidence="9" type="ORF">VK70_02470</name>
</gene>
<evidence type="ECO:0000256" key="5">
    <source>
        <dbReference type="ARBA" id="ARBA00023157"/>
    </source>
</evidence>
<dbReference type="InterPro" id="IPR013148">
    <property type="entry name" value="Glyco_hydro_32_N"/>
</dbReference>
<dbReference type="InterPro" id="IPR023296">
    <property type="entry name" value="Glyco_hydro_beta-prop_sf"/>
</dbReference>
<dbReference type="Pfam" id="PF00251">
    <property type="entry name" value="Glyco_hydro_32N"/>
    <property type="match status" value="1"/>
</dbReference>
<dbReference type="CDD" id="cd08996">
    <property type="entry name" value="GH32_FFase"/>
    <property type="match status" value="1"/>
</dbReference>
<protein>
    <recommendedName>
        <fullName evidence="2">beta-fructofuranosidase</fullName>
        <ecNumber evidence="2">3.2.1.26</ecNumber>
    </recommendedName>
</protein>
<dbReference type="PANTHER" id="PTHR43101">
    <property type="entry name" value="BETA-FRUCTOSIDASE"/>
    <property type="match status" value="1"/>
</dbReference>
<keyword evidence="5" id="KW-1015">Disulfide bond</keyword>
<dbReference type="Gene3D" id="2.115.10.20">
    <property type="entry name" value="Glycosyl hydrolase domain, family 43"/>
    <property type="match status" value="1"/>
</dbReference>
<evidence type="ECO:0000256" key="3">
    <source>
        <dbReference type="ARBA" id="ARBA00022729"/>
    </source>
</evidence>
<feature type="domain" description="LamG-like jellyroll fold" evidence="8">
    <location>
        <begin position="78"/>
        <end position="226"/>
    </location>
</feature>
<dbReference type="AlphaFoldDB" id="A0A0F7CHB3"/>
<dbReference type="InterPro" id="IPR013320">
    <property type="entry name" value="ConA-like_dom_sf"/>
</dbReference>
<dbReference type="SMART" id="SM00640">
    <property type="entry name" value="Glyco_32"/>
    <property type="match status" value="1"/>
</dbReference>
<dbReference type="PANTHER" id="PTHR43101:SF1">
    <property type="entry name" value="BETA-FRUCTOSIDASE"/>
    <property type="match status" value="1"/>
</dbReference>
<sequence length="752" mass="83897">MLNEPITYWTFDEGRGNQSTDSVSGKIDTIQFALSKGRYQAPKDPVWAAGVKGKALSFDGYSTFIRRPASQAASQPSENLTITVWVAPRTYDYGAENRLSAIVNQHNRERKEGYILGLFRHGAWSFQAGAGGEWLETWSSEPLPLHRWSFVSAVFAGSEGRVSLYLNGRKIAETTAGQPLKITPSSADLLIGRNNDGVILAEAFTMNNFDGWMDELAIYDRALTEAEIQQRYEQDLLDHGGVIPSIDRKAMQIPRHYFASDRHRPQYHMNPPGHWMNEPHAPLYFGGQYHLFYQQNPQGPFYHYIHWGHAVSPDLVHWRDLEAALSPEPGLDPDGIWSGSASYDHDGLPVLFYTIGNNGETPNQSIGLARSAFSEDGDNDLVSWIKHPAPIIRQERGTGLFGEFRDPFVWKEDGIYYMLVGTGAGGQEEGGTALVYTSSDMLDWEYRGPLYISDYGKYPYLGKAWELPVLLPLPLEGKEGAGSGKYVLLISPWGEGAKVEVNYWIGAWDPETCRFHPDHAEPGLIDVGDFHFTGPSGMVDPRTGRSLLFTIAQGERTPEIDYDCGWAHGAGMPVSLFLRADGRLGVEPVEETALLRGRRLLSVAGSSLEDINRQLAGVSGDMLEIILRFNSCQAEQVGISLRRTPDGAEETVIRFNRLEQRLEVDRSKTTLDERERTRGIQGGELPIGEETLRLHIFVDRSLIECYANGLKSLTTRAYPSRLDALGLLLWADGPAEQIDMDVWEMGPAYPTH</sequence>
<dbReference type="InterPro" id="IPR013189">
    <property type="entry name" value="Glyco_hydro_32_C"/>
</dbReference>
<evidence type="ECO:0000256" key="2">
    <source>
        <dbReference type="ARBA" id="ARBA00012758"/>
    </source>
</evidence>
<dbReference type="EMBL" id="CP011114">
    <property type="protein sequence ID" value="AKG33590.1"/>
    <property type="molecule type" value="Genomic_DNA"/>
</dbReference>
<dbReference type="OrthoDB" id="9759709at2"/>
<dbReference type="SMART" id="SM00560">
    <property type="entry name" value="LamGL"/>
    <property type="match status" value="1"/>
</dbReference>
<dbReference type="EC" id="3.2.1.26" evidence="2"/>
<evidence type="ECO:0000256" key="4">
    <source>
        <dbReference type="ARBA" id="ARBA00022801"/>
    </source>
</evidence>
<keyword evidence="6 7" id="KW-0326">Glycosidase</keyword>
<evidence type="ECO:0000256" key="1">
    <source>
        <dbReference type="ARBA" id="ARBA00009902"/>
    </source>
</evidence>
<dbReference type="HOGENOM" id="CLU_001528_7_0_9"/>